<sequence>MFLLFSIVYYLRIERAKSIGVENDKENRVIQASQAPVQIQATKSNPLSSANHNYIIDYEKELRLTEESTANANKIAEMEMERILVKASLEQRVQELERPEMQKANTQKCERVTALQNENRQTENSQAANPSILKIFHDQELINKCEEPEPVVTSKSCERLPMEEVQNLKTMNYQDGSCNNDKDCMQTMEIGDNVAPHPKSIGDAALKNIHKDVSEQKKKNQIPVPPIKGNAIPISKKSALKVTIPQPFKFSEIRARKIHETNTEQFKFKAKPAPLKILKGETAATVKPPPKTTQPLEMHFASEDRIRERNLKFRKSVPVPPVPTESGRKQESSISGLGFTKLATSDSCSASNSNLRSRTPNRTPMSNIRPRSQSSERCRPTHVQPFSFEERDKELQRKKQEKIRNAIKEDIKSTEFHAHPVPKFAKRLPPKHPAPVTTVKPFKFKCDERGMSYQQEFQRKVEEEAKSLKQQAEFLAQPNTTIYKKPFEPEKSNVPVPEPLDIVLHTDRRAPERHRFDHLIKEKEAELEELRRKEQMLKEEQEIQSSSALRQICVHKAKPAPKNRIFELKATEKPLTEPKSPAFELLPSQRRNKCTEN</sequence>
<feature type="domain" description="TPX2 C-terminal" evidence="7">
    <location>
        <begin position="503"/>
        <end position="576"/>
    </location>
</feature>
<dbReference type="PANTHER" id="PTHR14326:SF44">
    <property type="entry name" value="TARGETING PROTEIN FOR XKLP2"/>
    <property type="match status" value="1"/>
</dbReference>
<evidence type="ECO:0000313" key="9">
    <source>
        <dbReference type="Proteomes" id="UP000708208"/>
    </source>
</evidence>
<keyword evidence="4" id="KW-0206">Cytoskeleton</keyword>
<evidence type="ECO:0000259" key="7">
    <source>
        <dbReference type="Pfam" id="PF06886"/>
    </source>
</evidence>
<dbReference type="GO" id="GO:0005819">
    <property type="term" value="C:spindle"/>
    <property type="evidence" value="ECO:0007669"/>
    <property type="project" value="InterPro"/>
</dbReference>
<keyword evidence="9" id="KW-1185">Reference proteome</keyword>
<dbReference type="GO" id="GO:0005874">
    <property type="term" value="C:microtubule"/>
    <property type="evidence" value="ECO:0007669"/>
    <property type="project" value="InterPro"/>
</dbReference>
<keyword evidence="3" id="KW-0963">Cytoplasm</keyword>
<dbReference type="Proteomes" id="UP000708208">
    <property type="component" value="Unassembled WGS sequence"/>
</dbReference>
<evidence type="ECO:0000256" key="1">
    <source>
        <dbReference type="ARBA" id="ARBA00004245"/>
    </source>
</evidence>
<dbReference type="AlphaFoldDB" id="A0A8J2PP63"/>
<organism evidence="8 9">
    <name type="scientific">Allacma fusca</name>
    <dbReference type="NCBI Taxonomy" id="39272"/>
    <lineage>
        <taxon>Eukaryota</taxon>
        <taxon>Metazoa</taxon>
        <taxon>Ecdysozoa</taxon>
        <taxon>Arthropoda</taxon>
        <taxon>Hexapoda</taxon>
        <taxon>Collembola</taxon>
        <taxon>Symphypleona</taxon>
        <taxon>Sminthuridae</taxon>
        <taxon>Allacma</taxon>
    </lineage>
</organism>
<dbReference type="InterPro" id="IPR009675">
    <property type="entry name" value="TPX2_fam"/>
</dbReference>
<gene>
    <name evidence="8" type="ORF">AFUS01_LOCUS47530</name>
</gene>
<feature type="compositionally biased region" description="Polar residues" evidence="6">
    <location>
        <begin position="342"/>
        <end position="373"/>
    </location>
</feature>
<protein>
    <recommendedName>
        <fullName evidence="7">TPX2 C-terminal domain-containing protein</fullName>
    </recommendedName>
</protein>
<dbReference type="EMBL" id="CAJVCH010571804">
    <property type="protein sequence ID" value="CAG7838573.1"/>
    <property type="molecule type" value="Genomic_DNA"/>
</dbReference>
<name>A0A8J2PP63_9HEXA</name>
<feature type="region of interest" description="Disordered" evidence="6">
    <location>
        <begin position="307"/>
        <end position="394"/>
    </location>
</feature>
<evidence type="ECO:0000256" key="3">
    <source>
        <dbReference type="ARBA" id="ARBA00022490"/>
    </source>
</evidence>
<comment type="similarity">
    <text evidence="2">Belongs to the TPX2 family.</text>
</comment>
<comment type="subcellular location">
    <subcellularLocation>
        <location evidence="1">Cytoplasm</location>
        <location evidence="1">Cytoskeleton</location>
    </subcellularLocation>
</comment>
<reference evidence="8" key="1">
    <citation type="submission" date="2021-06" db="EMBL/GenBank/DDBJ databases">
        <authorList>
            <person name="Hodson N. C."/>
            <person name="Mongue J. A."/>
            <person name="Jaron S. K."/>
        </authorList>
    </citation>
    <scope>NUCLEOTIDE SEQUENCE</scope>
</reference>
<dbReference type="OrthoDB" id="1684416at2759"/>
<proteinExistence type="inferred from homology"/>
<dbReference type="GO" id="GO:0060236">
    <property type="term" value="P:regulation of mitotic spindle organization"/>
    <property type="evidence" value="ECO:0007669"/>
    <property type="project" value="InterPro"/>
</dbReference>
<evidence type="ECO:0000256" key="6">
    <source>
        <dbReference type="SAM" id="MobiDB-lite"/>
    </source>
</evidence>
<evidence type="ECO:0000256" key="2">
    <source>
        <dbReference type="ARBA" id="ARBA00005885"/>
    </source>
</evidence>
<feature type="domain" description="TPX2 C-terminal" evidence="7">
    <location>
        <begin position="389"/>
        <end position="436"/>
    </location>
</feature>
<comment type="caution">
    <text evidence="8">The sequence shown here is derived from an EMBL/GenBank/DDBJ whole genome shotgun (WGS) entry which is preliminary data.</text>
</comment>
<dbReference type="Pfam" id="PF06886">
    <property type="entry name" value="TPX2"/>
    <property type="match status" value="2"/>
</dbReference>
<keyword evidence="5" id="KW-0175">Coiled coil</keyword>
<evidence type="ECO:0000256" key="4">
    <source>
        <dbReference type="ARBA" id="ARBA00023212"/>
    </source>
</evidence>
<dbReference type="InterPro" id="IPR027329">
    <property type="entry name" value="TPX2_C"/>
</dbReference>
<accession>A0A8J2PP63</accession>
<evidence type="ECO:0000313" key="8">
    <source>
        <dbReference type="EMBL" id="CAG7838573.1"/>
    </source>
</evidence>
<evidence type="ECO:0000256" key="5">
    <source>
        <dbReference type="SAM" id="Coils"/>
    </source>
</evidence>
<feature type="coiled-coil region" evidence="5">
    <location>
        <begin position="513"/>
        <end position="543"/>
    </location>
</feature>
<feature type="region of interest" description="Disordered" evidence="6">
    <location>
        <begin position="569"/>
        <end position="597"/>
    </location>
</feature>
<dbReference type="PANTHER" id="PTHR14326">
    <property type="entry name" value="TARGETING PROTEIN FOR XKLP2"/>
    <property type="match status" value="1"/>
</dbReference>